<name>A0A8S0UDF9_OLEEU</name>
<dbReference type="FunFam" id="1.25.40.10:FF:000436">
    <property type="entry name" value="Pentatricopeptide repeat-containing protein At5g39350 family"/>
    <property type="match status" value="1"/>
</dbReference>
<feature type="repeat" description="PPR" evidence="10">
    <location>
        <begin position="496"/>
        <end position="530"/>
    </location>
</feature>
<feature type="transmembrane region" description="Helical" evidence="11">
    <location>
        <begin position="966"/>
        <end position="983"/>
    </location>
</feature>
<dbReference type="Gene3D" id="1.20.1740.10">
    <property type="entry name" value="Amino acid/polyamine transporter I"/>
    <property type="match status" value="1"/>
</dbReference>
<dbReference type="InterPro" id="IPR046960">
    <property type="entry name" value="PPR_At4g14850-like_plant"/>
</dbReference>
<dbReference type="Pfam" id="PF01535">
    <property type="entry name" value="PPR"/>
    <property type="match status" value="7"/>
</dbReference>
<evidence type="ECO:0000256" key="2">
    <source>
        <dbReference type="ARBA" id="ARBA00022448"/>
    </source>
</evidence>
<organism evidence="12 13">
    <name type="scientific">Olea europaea subsp. europaea</name>
    <dbReference type="NCBI Taxonomy" id="158383"/>
    <lineage>
        <taxon>Eukaryota</taxon>
        <taxon>Viridiplantae</taxon>
        <taxon>Streptophyta</taxon>
        <taxon>Embryophyta</taxon>
        <taxon>Tracheophyta</taxon>
        <taxon>Spermatophyta</taxon>
        <taxon>Magnoliopsida</taxon>
        <taxon>eudicotyledons</taxon>
        <taxon>Gunneridae</taxon>
        <taxon>Pentapetalae</taxon>
        <taxon>asterids</taxon>
        <taxon>lamiids</taxon>
        <taxon>Lamiales</taxon>
        <taxon>Oleaceae</taxon>
        <taxon>Oleeae</taxon>
        <taxon>Olea</taxon>
    </lineage>
</organism>
<evidence type="ECO:0000256" key="11">
    <source>
        <dbReference type="SAM" id="Phobius"/>
    </source>
</evidence>
<dbReference type="PANTHER" id="PTHR24015">
    <property type="entry name" value="OS07G0578800 PROTEIN-RELATED"/>
    <property type="match status" value="1"/>
</dbReference>
<dbReference type="Pfam" id="PF13520">
    <property type="entry name" value="AA_permease_2"/>
    <property type="match status" value="1"/>
</dbReference>
<dbReference type="FunFam" id="1.25.40.10:FF:000682">
    <property type="entry name" value="Pentatricopeptide repeat-containing protein At3g16610"/>
    <property type="match status" value="1"/>
</dbReference>
<feature type="repeat" description="PPR" evidence="10">
    <location>
        <begin position="192"/>
        <end position="226"/>
    </location>
</feature>
<feature type="transmembrane region" description="Helical" evidence="11">
    <location>
        <begin position="1066"/>
        <end position="1091"/>
    </location>
</feature>
<dbReference type="PANTHER" id="PTHR24015:SF548">
    <property type="entry name" value="OS08G0340900 PROTEIN"/>
    <property type="match status" value="1"/>
</dbReference>
<dbReference type="InterPro" id="IPR002293">
    <property type="entry name" value="AA/rel_permease1"/>
</dbReference>
<dbReference type="Pfam" id="PF20431">
    <property type="entry name" value="E_motif"/>
    <property type="match status" value="1"/>
</dbReference>
<evidence type="ECO:0000256" key="8">
    <source>
        <dbReference type="ARBA" id="ARBA00023136"/>
    </source>
</evidence>
<keyword evidence="4 11" id="KW-0812">Transmembrane</keyword>
<dbReference type="Gene3D" id="1.25.40.10">
    <property type="entry name" value="Tetratricopeptide repeat domain"/>
    <property type="match status" value="5"/>
</dbReference>
<keyword evidence="7 11" id="KW-1133">Transmembrane helix</keyword>
<evidence type="ECO:0000256" key="4">
    <source>
        <dbReference type="ARBA" id="ARBA00022692"/>
    </source>
</evidence>
<dbReference type="NCBIfam" id="TIGR00756">
    <property type="entry name" value="PPR"/>
    <property type="match status" value="6"/>
</dbReference>
<feature type="transmembrane region" description="Helical" evidence="11">
    <location>
        <begin position="1187"/>
        <end position="1208"/>
    </location>
</feature>
<sequence length="1296" mass="145562">MALFISFHVHIKPITHHYVSPKASYTIQNHEPIIKNQNLKSATSVKRRRAKRINTLVENGNISSTRRLLSYVESGCLEDALHVFENMGDSSTFIWNVIIRGLANNGFFQEAIYYYHRMQFEDVEADCFTFPSVVKACTAAFAAVEGQKVHSRIIKLGLDSDIYICNTLILMYAKVGCVKDSDEIFEGMPVKDLVSWNSMISGYVSAGDGRSSLSCFSKMQADGLQPDRFSIISALGACALGHFLLSGREIHCQVIRRRFQLDLMIGTSLIDMYGKCGLVDYAEGVCNTISQKNVVVWNAMISAYALNDKSFKSFTCMREMQESGNLNPDVVTLINLLPSCAKLEALVQGKAIHGYAIRKGFFPHLVLETALVDMYGKCARLKLAEGMFFYMKERNLISWNAMIAAYVQNGYARKALEMFEDMWNENFIPDEMTFASILPAYAEKALLKEGMQIHSYICKLGFASSTFISNAIMYMYAKCGDLQTAKEIFDSMLFKDLISWNTIILAYAIHGFGASSIRLFSKMREEGIEPNGSTFVSLLSSCSISGMEEEGWEYFNSMKRDYGIDPGIEHYGCMLDLLGRAGNLDLAKRFIDEMPITPTARIWGSLLVASRHHRNIELAELARNHVLSLNHDNTGCHVLLSNMYAEVGRWEDVERVRCWMKNQRLEKTVGCSIVEYNSKTYRFTNHDKSQIKSNMIYEVLDMISRKIGEYQCGPDVTKFKTVDLLKKRDNAPFCHSVRLAISFGLISTSVGNPVLVRKNITDSAGITGIIFMLLKLYQYGQIEKVSRLMLTAKRLGVLLDCQRSWNSSKQKRRKKQRASSAKLTSIRMREDNNVEYVGLEDGVYPKLQNFNKVSIIPLVFLIFYEVSGGPFGVEDSVQAAGPLLALLGFLLFPLVWSVPEALITAELGTMFPENGGYVVWVSSALGPYWGFQQGWMKWLSGVIDNALYPVLFLDYLKSGIPILADGFPRIMAVLVLTLMLTYMNYRGMTIVGWVAILLGVFSLLPFLFMGVIAIPELEPSRWFVLDLNNVDWGLYLNTLFWNLNYWDSISTLAGEVENPGGTLPKALFYALILVVLGYFFPLLIGTGAVPLDRELWSDGYFSDIANILGGVWLRLWIQGASALSNMGMFVAEMSSDSFQLLGMAERGMLPECFSKRSRYGTPLLGILFSASGVILLSWLSFQEIVAAENFLYCFGMIMEFVAFIKLRIKHPAASRPYKIPVGTFGSILLCIPPSLLILVVLAMASFKVMVLSLLAIGIGLLLQPCLSYSEKKGWFRFSASSDLPDWDYNNHRPIEP</sequence>
<keyword evidence="3" id="KW-1003">Cell membrane</keyword>
<dbReference type="Pfam" id="PF13041">
    <property type="entry name" value="PPR_2"/>
    <property type="match status" value="2"/>
</dbReference>
<keyword evidence="5" id="KW-0677">Repeat</keyword>
<dbReference type="GO" id="GO:0009451">
    <property type="term" value="P:RNA modification"/>
    <property type="evidence" value="ECO:0007669"/>
    <property type="project" value="InterPro"/>
</dbReference>
<comment type="similarity">
    <text evidence="9">Belongs to the amino acid-polyamine-organocation (APC) superfamily. Polyamine:cation symporter (PHS) (TC 2.A.3.12) family.</text>
</comment>
<feature type="transmembrane region" description="Helical" evidence="11">
    <location>
        <begin position="1248"/>
        <end position="1268"/>
    </location>
</feature>
<feature type="repeat" description="PPR" evidence="10">
    <location>
        <begin position="395"/>
        <end position="429"/>
    </location>
</feature>
<dbReference type="GO" id="GO:0015293">
    <property type="term" value="F:symporter activity"/>
    <property type="evidence" value="ECO:0007669"/>
    <property type="project" value="UniProtKB-KW"/>
</dbReference>
<evidence type="ECO:0000256" key="7">
    <source>
        <dbReference type="ARBA" id="ARBA00022989"/>
    </source>
</evidence>
<dbReference type="GO" id="GO:0003723">
    <property type="term" value="F:RNA binding"/>
    <property type="evidence" value="ECO:0007669"/>
    <property type="project" value="InterPro"/>
</dbReference>
<dbReference type="InterPro" id="IPR002885">
    <property type="entry name" value="PPR_rpt"/>
</dbReference>
<feature type="transmembrane region" description="Helical" evidence="11">
    <location>
        <begin position="1220"/>
        <end position="1242"/>
    </location>
</feature>
<evidence type="ECO:0000256" key="6">
    <source>
        <dbReference type="ARBA" id="ARBA00022847"/>
    </source>
</evidence>
<protein>
    <submittedName>
        <fullName evidence="12">Pentatricopeptide repeat-containing At4g35130, chloroplastic</fullName>
    </submittedName>
</protein>
<dbReference type="Proteomes" id="UP000594638">
    <property type="component" value="Unassembled WGS sequence"/>
</dbReference>
<dbReference type="OrthoDB" id="185373at2759"/>
<dbReference type="GO" id="GO:0005886">
    <property type="term" value="C:plasma membrane"/>
    <property type="evidence" value="ECO:0007669"/>
    <property type="project" value="UniProtKB-SubCell"/>
</dbReference>
<accession>A0A8S0UDF9</accession>
<keyword evidence="6" id="KW-0769">Symport</keyword>
<feature type="transmembrane region" description="Helical" evidence="11">
    <location>
        <begin position="1034"/>
        <end position="1054"/>
    </location>
</feature>
<keyword evidence="13" id="KW-1185">Reference proteome</keyword>
<keyword evidence="8 11" id="KW-0472">Membrane</keyword>
<dbReference type="PROSITE" id="PS51375">
    <property type="entry name" value="PPR"/>
    <property type="match status" value="4"/>
</dbReference>
<dbReference type="FunFam" id="1.25.40.10:FF:000090">
    <property type="entry name" value="Pentatricopeptide repeat-containing protein, chloroplastic"/>
    <property type="match status" value="1"/>
</dbReference>
<comment type="subcellular location">
    <subcellularLocation>
        <location evidence="1">Cell membrane</location>
        <topology evidence="1">Multi-pass membrane protein</topology>
    </subcellularLocation>
</comment>
<reference evidence="12 13" key="1">
    <citation type="submission" date="2019-12" db="EMBL/GenBank/DDBJ databases">
        <authorList>
            <person name="Alioto T."/>
            <person name="Alioto T."/>
            <person name="Gomez Garrido J."/>
        </authorList>
    </citation>
    <scope>NUCLEOTIDE SEQUENCE [LARGE SCALE GENOMIC DNA]</scope>
</reference>
<feature type="transmembrane region" description="Helical" evidence="11">
    <location>
        <begin position="1163"/>
        <end position="1181"/>
    </location>
</feature>
<evidence type="ECO:0000256" key="5">
    <source>
        <dbReference type="ARBA" id="ARBA00022737"/>
    </source>
</evidence>
<keyword evidence="2" id="KW-0813">Transport</keyword>
<dbReference type="InterPro" id="IPR046848">
    <property type="entry name" value="E_motif"/>
</dbReference>
<dbReference type="FunFam" id="1.25.40.10:FF:000351">
    <property type="entry name" value="Pentatricopeptide repeat-containing protein"/>
    <property type="match status" value="1"/>
</dbReference>
<comment type="caution">
    <text evidence="12">The sequence shown here is derived from an EMBL/GenBank/DDBJ whole genome shotgun (WGS) entry which is preliminary data.</text>
</comment>
<gene>
    <name evidence="12" type="ORF">OLEA9_A108303</name>
</gene>
<proteinExistence type="inferred from homology"/>
<evidence type="ECO:0000256" key="10">
    <source>
        <dbReference type="PROSITE-ProRule" id="PRU00708"/>
    </source>
</evidence>
<feature type="transmembrane region" description="Helical" evidence="11">
    <location>
        <begin position="990"/>
        <end position="1014"/>
    </location>
</feature>
<dbReference type="InterPro" id="IPR011990">
    <property type="entry name" value="TPR-like_helical_dom_sf"/>
</dbReference>
<dbReference type="GO" id="GO:0015203">
    <property type="term" value="F:polyamine transmembrane transporter activity"/>
    <property type="evidence" value="ECO:0007669"/>
    <property type="project" value="UniProtKB-ARBA"/>
</dbReference>
<evidence type="ECO:0000256" key="1">
    <source>
        <dbReference type="ARBA" id="ARBA00004651"/>
    </source>
</evidence>
<evidence type="ECO:0000313" key="13">
    <source>
        <dbReference type="Proteomes" id="UP000594638"/>
    </source>
</evidence>
<dbReference type="EMBL" id="CACTIH010007605">
    <property type="protein sequence ID" value="CAA3016292.1"/>
    <property type="molecule type" value="Genomic_DNA"/>
</dbReference>
<evidence type="ECO:0000256" key="3">
    <source>
        <dbReference type="ARBA" id="ARBA00022475"/>
    </source>
</evidence>
<dbReference type="FunFam" id="1.20.1740.10:FF:000041">
    <property type="entry name" value="Amino acid permease, putative"/>
    <property type="match status" value="1"/>
</dbReference>
<evidence type="ECO:0000313" key="12">
    <source>
        <dbReference type="EMBL" id="CAA3016292.1"/>
    </source>
</evidence>
<dbReference type="Gramene" id="OE9A108303T1">
    <property type="protein sequence ID" value="OE9A108303C1"/>
    <property type="gene ID" value="OE9A108303"/>
</dbReference>
<feature type="repeat" description="PPR" evidence="10">
    <location>
        <begin position="91"/>
        <end position="125"/>
    </location>
</feature>
<evidence type="ECO:0000256" key="9">
    <source>
        <dbReference type="ARBA" id="ARBA00024041"/>
    </source>
</evidence>